<keyword evidence="8 12" id="KW-0648">Protein biosynthesis</keyword>
<organism evidence="16 17">
    <name type="scientific">Desulfovibrio ferrophilus</name>
    <dbReference type="NCBI Taxonomy" id="241368"/>
    <lineage>
        <taxon>Bacteria</taxon>
        <taxon>Pseudomonadati</taxon>
        <taxon>Thermodesulfobacteriota</taxon>
        <taxon>Desulfovibrionia</taxon>
        <taxon>Desulfovibrionales</taxon>
        <taxon>Desulfovibrionaceae</taxon>
        <taxon>Desulfovibrio</taxon>
    </lineage>
</organism>
<feature type="binding site" evidence="13">
    <location>
        <position position="382"/>
    </location>
    <ligand>
        <name>L-serine</name>
        <dbReference type="ChEBI" id="CHEBI:33384"/>
    </ligand>
</feature>
<proteinExistence type="inferred from homology"/>
<dbReference type="Gene3D" id="3.30.930.10">
    <property type="entry name" value="Bira Bifunctional Protein, Domain 2"/>
    <property type="match status" value="1"/>
</dbReference>
<dbReference type="SUPFAM" id="SSF46589">
    <property type="entry name" value="tRNA-binding arm"/>
    <property type="match status" value="1"/>
</dbReference>
<evidence type="ECO:0000256" key="13">
    <source>
        <dbReference type="PIRSR" id="PIRSR001529-1"/>
    </source>
</evidence>
<dbReference type="NCBIfam" id="TIGR00414">
    <property type="entry name" value="serS"/>
    <property type="match status" value="1"/>
</dbReference>
<gene>
    <name evidence="12 16" type="primary">serS</name>
    <name evidence="16" type="ORF">DFE_2560</name>
</gene>
<dbReference type="InterPro" id="IPR045864">
    <property type="entry name" value="aa-tRNA-synth_II/BPL/LPL"/>
</dbReference>
<evidence type="ECO:0000256" key="10">
    <source>
        <dbReference type="ARBA" id="ARBA00047929"/>
    </source>
</evidence>
<dbReference type="AlphaFoldDB" id="A0A2Z6B1L3"/>
<comment type="subunit">
    <text evidence="12">Homodimer. The tRNA molecule binds across the dimer.</text>
</comment>
<protein>
    <recommendedName>
        <fullName evidence="12">Serine--tRNA ligase</fullName>
        <ecNumber evidence="12">6.1.1.11</ecNumber>
    </recommendedName>
    <alternativeName>
        <fullName evidence="12">Seryl-tRNA synthetase</fullName>
        <shortName evidence="12">SerRS</shortName>
    </alternativeName>
    <alternativeName>
        <fullName evidence="12">Seryl-tRNA(Ser/Sec) synthetase</fullName>
    </alternativeName>
</protein>
<evidence type="ECO:0000256" key="8">
    <source>
        <dbReference type="ARBA" id="ARBA00022917"/>
    </source>
</evidence>
<dbReference type="PROSITE" id="PS50862">
    <property type="entry name" value="AA_TRNA_LIGASE_II"/>
    <property type="match status" value="1"/>
</dbReference>
<dbReference type="OrthoDB" id="9804647at2"/>
<dbReference type="KEGG" id="dfl:DFE_2560"/>
<dbReference type="InterPro" id="IPR010978">
    <property type="entry name" value="tRNA-bd_arm"/>
</dbReference>
<evidence type="ECO:0000259" key="15">
    <source>
        <dbReference type="PROSITE" id="PS50862"/>
    </source>
</evidence>
<dbReference type="Pfam" id="PF00587">
    <property type="entry name" value="tRNA-synt_2b"/>
    <property type="match status" value="1"/>
</dbReference>
<dbReference type="InterPro" id="IPR042103">
    <property type="entry name" value="SerRS_1_N_sf"/>
</dbReference>
<feature type="binding site" evidence="12 13">
    <location>
        <position position="284"/>
    </location>
    <ligand>
        <name>L-serine</name>
        <dbReference type="ChEBI" id="CHEBI:33384"/>
    </ligand>
</feature>
<evidence type="ECO:0000256" key="1">
    <source>
        <dbReference type="ARBA" id="ARBA00004496"/>
    </source>
</evidence>
<evidence type="ECO:0000313" key="16">
    <source>
        <dbReference type="EMBL" id="BBD09286.1"/>
    </source>
</evidence>
<dbReference type="PANTHER" id="PTHR43697:SF1">
    <property type="entry name" value="SERINE--TRNA LIGASE"/>
    <property type="match status" value="1"/>
</dbReference>
<dbReference type="InterPro" id="IPR033729">
    <property type="entry name" value="SerRS_core"/>
</dbReference>
<evidence type="ECO:0000256" key="9">
    <source>
        <dbReference type="ARBA" id="ARBA00023146"/>
    </source>
</evidence>
<dbReference type="PANTHER" id="PTHR43697">
    <property type="entry name" value="SERYL-TRNA SYNTHETASE"/>
    <property type="match status" value="1"/>
</dbReference>
<comment type="subcellular location">
    <subcellularLocation>
        <location evidence="1 12">Cytoplasm</location>
    </subcellularLocation>
</comment>
<keyword evidence="6 12" id="KW-0547">Nucleotide-binding</keyword>
<dbReference type="GO" id="GO:0006434">
    <property type="term" value="P:seryl-tRNA aminoacylation"/>
    <property type="evidence" value="ECO:0007669"/>
    <property type="project" value="UniProtKB-UniRule"/>
</dbReference>
<name>A0A2Z6B1L3_9BACT</name>
<dbReference type="InterPro" id="IPR006195">
    <property type="entry name" value="aa-tRNA-synth_II"/>
</dbReference>
<evidence type="ECO:0000256" key="11">
    <source>
        <dbReference type="ARBA" id="ARBA00048823"/>
    </source>
</evidence>
<keyword evidence="5 12" id="KW-0436">Ligase</keyword>
<keyword evidence="4 12" id="KW-0963">Cytoplasm</keyword>
<dbReference type="GO" id="GO:0005524">
    <property type="term" value="F:ATP binding"/>
    <property type="evidence" value="ECO:0007669"/>
    <property type="project" value="UniProtKB-UniRule"/>
</dbReference>
<evidence type="ECO:0000256" key="3">
    <source>
        <dbReference type="ARBA" id="ARBA00010728"/>
    </source>
</evidence>
<comment type="caution">
    <text evidence="12">Lacks conserved residue(s) required for the propagation of feature annotation.</text>
</comment>
<evidence type="ECO:0000256" key="4">
    <source>
        <dbReference type="ARBA" id="ARBA00022490"/>
    </source>
</evidence>
<dbReference type="GO" id="GO:0004828">
    <property type="term" value="F:serine-tRNA ligase activity"/>
    <property type="evidence" value="ECO:0007669"/>
    <property type="project" value="UniProtKB-UniRule"/>
</dbReference>
<feature type="binding site" evidence="12">
    <location>
        <begin position="230"/>
        <end position="232"/>
    </location>
    <ligand>
        <name>L-serine</name>
        <dbReference type="ChEBI" id="CHEBI:33384"/>
    </ligand>
</feature>
<dbReference type="HAMAP" id="MF_00176">
    <property type="entry name" value="Ser_tRNA_synth_type1"/>
    <property type="match status" value="1"/>
</dbReference>
<dbReference type="InterPro" id="IPR002317">
    <property type="entry name" value="Ser-tRNA-ligase_type_1"/>
</dbReference>
<reference evidence="16 17" key="1">
    <citation type="journal article" date="2018" name="Sci. Adv.">
        <title>Multi-heme cytochromes provide a pathway for survival in energy-limited environments.</title>
        <authorList>
            <person name="Deng X."/>
            <person name="Dohmae N."/>
            <person name="Nealson K.H."/>
            <person name="Hashimoto K."/>
            <person name="Okamoto A."/>
        </authorList>
    </citation>
    <scope>NUCLEOTIDE SEQUENCE [LARGE SCALE GENOMIC DNA]</scope>
    <source>
        <strain evidence="16 17">IS5</strain>
    </source>
</reference>
<comment type="catalytic activity">
    <reaction evidence="10 12">
        <text>tRNA(Sec) + L-serine + ATP = L-seryl-tRNA(Sec) + AMP + diphosphate + H(+)</text>
        <dbReference type="Rhea" id="RHEA:42580"/>
        <dbReference type="Rhea" id="RHEA-COMP:9742"/>
        <dbReference type="Rhea" id="RHEA-COMP:10128"/>
        <dbReference type="ChEBI" id="CHEBI:15378"/>
        <dbReference type="ChEBI" id="CHEBI:30616"/>
        <dbReference type="ChEBI" id="CHEBI:33019"/>
        <dbReference type="ChEBI" id="CHEBI:33384"/>
        <dbReference type="ChEBI" id="CHEBI:78442"/>
        <dbReference type="ChEBI" id="CHEBI:78533"/>
        <dbReference type="ChEBI" id="CHEBI:456215"/>
        <dbReference type="EC" id="6.1.1.11"/>
    </reaction>
</comment>
<comment type="pathway">
    <text evidence="2 12">Aminoacyl-tRNA biosynthesis; selenocysteinyl-tRNA(Sec) biosynthesis; L-seryl-tRNA(Sec) from L-serine and tRNA(Sec): step 1/1.</text>
</comment>
<keyword evidence="17" id="KW-1185">Reference proteome</keyword>
<dbReference type="PIRSF" id="PIRSF001529">
    <property type="entry name" value="Ser-tRNA-synth_IIa"/>
    <property type="match status" value="1"/>
</dbReference>
<dbReference type="RefSeq" id="WP_126380125.1">
    <property type="nucleotide sequence ID" value="NZ_AP017378.1"/>
</dbReference>
<dbReference type="GO" id="GO:0016260">
    <property type="term" value="P:selenocysteine biosynthetic process"/>
    <property type="evidence" value="ECO:0007669"/>
    <property type="project" value="UniProtKB-UniRule"/>
</dbReference>
<evidence type="ECO:0000313" key="17">
    <source>
        <dbReference type="Proteomes" id="UP000269883"/>
    </source>
</evidence>
<comment type="function">
    <text evidence="12">Catalyzes the attachment of serine to tRNA(Ser). Is also able to aminoacylate tRNA(Sec) with serine, to form the misacylated tRNA L-seryl-tRNA(Sec), which will be further converted into selenocysteinyl-tRNA(Sec).</text>
</comment>
<dbReference type="Pfam" id="PF02403">
    <property type="entry name" value="Seryl_tRNA_N"/>
    <property type="match status" value="1"/>
</dbReference>
<comment type="domain">
    <text evidence="12">Consists of two distinct domains, a catalytic core and a N-terminal extension that is involved in tRNA binding.</text>
</comment>
<dbReference type="EMBL" id="AP017378">
    <property type="protein sequence ID" value="BBD09286.1"/>
    <property type="molecule type" value="Genomic_DNA"/>
</dbReference>
<dbReference type="GO" id="GO:0005737">
    <property type="term" value="C:cytoplasm"/>
    <property type="evidence" value="ECO:0007669"/>
    <property type="project" value="UniProtKB-SubCell"/>
</dbReference>
<sequence>MLDLKFIRKNLDVVRESVARRRAKVDVDAFTGLDERRRALIAEAEVLKAERNTVSKDIGKRKKAGEDAADLVSRMGEVGDRIKSLDEELRQVDAEVRDWLESVPNIPHESVVDGNDDADNPEVFRWGAKPEFDFTPKEHYELGANLDGLDFERGAKLAGSRFVVYRGWAARLERALASFMLDVQTLEHGYKEIMPPVIVNTETMTATGQLPKFAEDLFKLEGTDYYLIPTAEVPVTNLHREETIAEDELPLKYTAWTPCFRSEAGSYGKDTKGLIRMHQFQKVEMVRFEKPEDSFAALEEMREHAENILKKLGLHYRVVTLCTGDLGFSATKTYDLEVWLPGQDKFREISSCSNCMDFQARRGGIRFKRKGAKKAELVHTLNGSGLAVGRTLVAVLENYQQADGSIVIPEVLRPYMGGLEVLKSE</sequence>
<evidence type="ECO:0000256" key="14">
    <source>
        <dbReference type="PIRSR" id="PIRSR001529-2"/>
    </source>
</evidence>
<keyword evidence="9 12" id="KW-0030">Aminoacyl-tRNA synthetase</keyword>
<dbReference type="CDD" id="cd00770">
    <property type="entry name" value="SerRS_core"/>
    <property type="match status" value="1"/>
</dbReference>
<evidence type="ECO:0000256" key="12">
    <source>
        <dbReference type="HAMAP-Rule" id="MF_00176"/>
    </source>
</evidence>
<feature type="domain" description="Aminoacyl-transfer RNA synthetases class-II family profile" evidence="15">
    <location>
        <begin position="171"/>
        <end position="409"/>
    </location>
</feature>
<evidence type="ECO:0000256" key="7">
    <source>
        <dbReference type="ARBA" id="ARBA00022840"/>
    </source>
</evidence>
<comment type="catalytic activity">
    <reaction evidence="11 12">
        <text>tRNA(Ser) + L-serine + ATP = L-seryl-tRNA(Ser) + AMP + diphosphate + H(+)</text>
        <dbReference type="Rhea" id="RHEA:12292"/>
        <dbReference type="Rhea" id="RHEA-COMP:9669"/>
        <dbReference type="Rhea" id="RHEA-COMP:9703"/>
        <dbReference type="ChEBI" id="CHEBI:15378"/>
        <dbReference type="ChEBI" id="CHEBI:30616"/>
        <dbReference type="ChEBI" id="CHEBI:33019"/>
        <dbReference type="ChEBI" id="CHEBI:33384"/>
        <dbReference type="ChEBI" id="CHEBI:78442"/>
        <dbReference type="ChEBI" id="CHEBI:78533"/>
        <dbReference type="ChEBI" id="CHEBI:456215"/>
        <dbReference type="EC" id="6.1.1.11"/>
    </reaction>
</comment>
<evidence type="ECO:0000256" key="5">
    <source>
        <dbReference type="ARBA" id="ARBA00022598"/>
    </source>
</evidence>
<dbReference type="SUPFAM" id="SSF55681">
    <property type="entry name" value="Class II aaRS and biotin synthetases"/>
    <property type="match status" value="1"/>
</dbReference>
<dbReference type="InterPro" id="IPR015866">
    <property type="entry name" value="Ser-tRNA-synth_1_N"/>
</dbReference>
<dbReference type="Proteomes" id="UP000269883">
    <property type="component" value="Chromosome"/>
</dbReference>
<dbReference type="Gene3D" id="1.10.287.40">
    <property type="entry name" value="Serine-tRNA synthetase, tRNA binding domain"/>
    <property type="match status" value="1"/>
</dbReference>
<evidence type="ECO:0000256" key="2">
    <source>
        <dbReference type="ARBA" id="ARBA00005045"/>
    </source>
</evidence>
<dbReference type="EC" id="6.1.1.11" evidence="12"/>
<keyword evidence="7 12" id="KW-0067">ATP-binding</keyword>
<feature type="binding site" evidence="12">
    <location>
        <position position="384"/>
    </location>
    <ligand>
        <name>L-serine</name>
        <dbReference type="ChEBI" id="CHEBI:33384"/>
    </ligand>
</feature>
<dbReference type="UniPathway" id="UPA00906">
    <property type="reaction ID" value="UER00895"/>
</dbReference>
<dbReference type="PRINTS" id="PR00981">
    <property type="entry name" value="TRNASYNTHSER"/>
</dbReference>
<evidence type="ECO:0000256" key="6">
    <source>
        <dbReference type="ARBA" id="ARBA00022741"/>
    </source>
</evidence>
<feature type="binding site" evidence="12 14">
    <location>
        <begin position="348"/>
        <end position="351"/>
    </location>
    <ligand>
        <name>ATP</name>
        <dbReference type="ChEBI" id="CHEBI:30616"/>
    </ligand>
</feature>
<feature type="binding site" evidence="12 14">
    <location>
        <begin position="261"/>
        <end position="263"/>
    </location>
    <ligand>
        <name>ATP</name>
        <dbReference type="ChEBI" id="CHEBI:30616"/>
    </ligand>
</feature>
<feature type="binding site" evidence="13">
    <location>
        <position position="230"/>
    </location>
    <ligand>
        <name>L-serine</name>
        <dbReference type="ChEBI" id="CHEBI:33384"/>
    </ligand>
</feature>
<accession>A0A2Z6B1L3</accession>
<dbReference type="InterPro" id="IPR002314">
    <property type="entry name" value="aa-tRNA-synt_IIb"/>
</dbReference>
<comment type="similarity">
    <text evidence="3 12">Belongs to the class-II aminoacyl-tRNA synthetase family. Type-1 seryl-tRNA synthetase subfamily.</text>
</comment>
<feature type="binding site" evidence="13">
    <location>
        <position position="261"/>
    </location>
    <ligand>
        <name>L-serine</name>
        <dbReference type="ChEBI" id="CHEBI:33384"/>
    </ligand>
</feature>